<proteinExistence type="predicted"/>
<gene>
    <name evidence="1" type="ORF">O6H91_13G041300</name>
</gene>
<sequence length="266" mass="30367">MKGNVSLGYLSSQNKLCGTGTTMPLCFAVWKSDIQRCNATAEKLGTMGRGKIEIKRIENATGRQVTFSKRTKGLLKKARELSVLCDSQVAIVIFSSTGRLYRYASSSMKEILEKYHKCPNDVQRASLFSYDLEFQHEAAKQELDRCNQTNRHMLGEELSDLNLNELEELERQLDVGLSLIRLKKNEVLLDQINDLKKKESTLLEENQVLCRKIAAHHEKTEQMLDNMNMETREPPCEQTPKEISVQLNHLTRTEDIHDLGKLLKLG</sequence>
<keyword evidence="2" id="KW-1185">Reference proteome</keyword>
<dbReference type="EMBL" id="CM055104">
    <property type="protein sequence ID" value="KAJ7533294.1"/>
    <property type="molecule type" value="Genomic_DNA"/>
</dbReference>
<comment type="caution">
    <text evidence="1">The sequence shown here is derived from an EMBL/GenBank/DDBJ whole genome shotgun (WGS) entry which is preliminary data.</text>
</comment>
<protein>
    <submittedName>
        <fullName evidence="1">Uncharacterized protein</fullName>
    </submittedName>
</protein>
<accession>A0ACC2BU26</accession>
<evidence type="ECO:0000313" key="2">
    <source>
        <dbReference type="Proteomes" id="UP001162992"/>
    </source>
</evidence>
<reference evidence="2" key="1">
    <citation type="journal article" date="2024" name="Proc. Natl. Acad. Sci. U.S.A.">
        <title>Extraordinary preservation of gene collinearity over three hundred million years revealed in homosporous lycophytes.</title>
        <authorList>
            <person name="Li C."/>
            <person name="Wickell D."/>
            <person name="Kuo L.Y."/>
            <person name="Chen X."/>
            <person name="Nie B."/>
            <person name="Liao X."/>
            <person name="Peng D."/>
            <person name="Ji J."/>
            <person name="Jenkins J."/>
            <person name="Williams M."/>
            <person name="Shu S."/>
            <person name="Plott C."/>
            <person name="Barry K."/>
            <person name="Rajasekar S."/>
            <person name="Grimwood J."/>
            <person name="Han X."/>
            <person name="Sun S."/>
            <person name="Hou Z."/>
            <person name="He W."/>
            <person name="Dai G."/>
            <person name="Sun C."/>
            <person name="Schmutz J."/>
            <person name="Leebens-Mack J.H."/>
            <person name="Li F.W."/>
            <person name="Wang L."/>
        </authorList>
    </citation>
    <scope>NUCLEOTIDE SEQUENCE [LARGE SCALE GENOMIC DNA]</scope>
    <source>
        <strain evidence="2">cv. PW_Plant_1</strain>
    </source>
</reference>
<name>A0ACC2BU26_DIPCM</name>
<dbReference type="Proteomes" id="UP001162992">
    <property type="component" value="Chromosome 13"/>
</dbReference>
<organism evidence="1 2">
    <name type="scientific">Diphasiastrum complanatum</name>
    <name type="common">Issler's clubmoss</name>
    <name type="synonym">Lycopodium complanatum</name>
    <dbReference type="NCBI Taxonomy" id="34168"/>
    <lineage>
        <taxon>Eukaryota</taxon>
        <taxon>Viridiplantae</taxon>
        <taxon>Streptophyta</taxon>
        <taxon>Embryophyta</taxon>
        <taxon>Tracheophyta</taxon>
        <taxon>Lycopodiopsida</taxon>
        <taxon>Lycopodiales</taxon>
        <taxon>Lycopodiaceae</taxon>
        <taxon>Lycopodioideae</taxon>
        <taxon>Diphasiastrum</taxon>
    </lineage>
</organism>
<evidence type="ECO:0000313" key="1">
    <source>
        <dbReference type="EMBL" id="KAJ7533294.1"/>
    </source>
</evidence>